<dbReference type="InterPro" id="IPR006168">
    <property type="entry name" value="G3P_DH_NAD-dep"/>
</dbReference>
<reference evidence="20 21" key="1">
    <citation type="submission" date="2012-06" db="EMBL/GenBank/DDBJ databases">
        <title>Complete sequence of Thiocystis violascens DSM 198.</title>
        <authorList>
            <consortium name="US DOE Joint Genome Institute"/>
            <person name="Lucas S."/>
            <person name="Han J."/>
            <person name="Lapidus A."/>
            <person name="Cheng J.-F."/>
            <person name="Goodwin L."/>
            <person name="Pitluck S."/>
            <person name="Peters L."/>
            <person name="Ovchinnikova G."/>
            <person name="Teshima H."/>
            <person name="Detter J.C."/>
            <person name="Han C."/>
            <person name="Tapia R."/>
            <person name="Land M."/>
            <person name="Hauser L."/>
            <person name="Kyrpides N."/>
            <person name="Ivanova N."/>
            <person name="Pagani I."/>
            <person name="Vogl K."/>
            <person name="Liu Z."/>
            <person name="Frigaard N.-U."/>
            <person name="Bryant D."/>
            <person name="Woyke T."/>
        </authorList>
    </citation>
    <scope>NUCLEOTIDE SEQUENCE [LARGE SCALE GENOMIC DNA]</scope>
    <source>
        <strain evidence="21">ATCC 17096 / DSM 198 / 6111</strain>
    </source>
</reference>
<keyword evidence="4 13" id="KW-0560">Oxidoreductase</keyword>
<dbReference type="HAMAP" id="MF_00394">
    <property type="entry name" value="NAD_Glyc3P_dehydrog"/>
    <property type="match status" value="1"/>
</dbReference>
<feature type="active site" description="Proton acceptor" evidence="13 14">
    <location>
        <position position="194"/>
    </location>
</feature>
<evidence type="ECO:0000256" key="5">
    <source>
        <dbReference type="ARBA" id="ARBA00023027"/>
    </source>
</evidence>
<evidence type="ECO:0000313" key="20">
    <source>
        <dbReference type="EMBL" id="AFL74708.1"/>
    </source>
</evidence>
<name>I3YCJ0_THIV6</name>
<dbReference type="KEGG" id="tvi:Thivi_2790"/>
<dbReference type="PROSITE" id="PS00957">
    <property type="entry name" value="NAD_G3PDH"/>
    <property type="match status" value="1"/>
</dbReference>
<dbReference type="GO" id="GO:0005975">
    <property type="term" value="P:carbohydrate metabolic process"/>
    <property type="evidence" value="ECO:0007669"/>
    <property type="project" value="InterPro"/>
</dbReference>
<evidence type="ECO:0000256" key="13">
    <source>
        <dbReference type="HAMAP-Rule" id="MF_00394"/>
    </source>
</evidence>
<dbReference type="NCBIfam" id="NF000942">
    <property type="entry name" value="PRK00094.1-4"/>
    <property type="match status" value="1"/>
</dbReference>
<dbReference type="GO" id="GO:0051287">
    <property type="term" value="F:NAD binding"/>
    <property type="evidence" value="ECO:0007669"/>
    <property type="project" value="InterPro"/>
</dbReference>
<feature type="binding site" evidence="13">
    <location>
        <position position="257"/>
    </location>
    <ligand>
        <name>sn-glycerol 3-phosphate</name>
        <dbReference type="ChEBI" id="CHEBI:57597"/>
    </ligand>
</feature>
<dbReference type="EC" id="1.1.1.94" evidence="10 13"/>
<evidence type="ECO:0000256" key="2">
    <source>
        <dbReference type="ARBA" id="ARBA00022516"/>
    </source>
</evidence>
<dbReference type="GO" id="GO:0046167">
    <property type="term" value="P:glycerol-3-phosphate biosynthetic process"/>
    <property type="evidence" value="ECO:0007669"/>
    <property type="project" value="UniProtKB-UniRule"/>
</dbReference>
<feature type="binding site" evidence="13">
    <location>
        <position position="37"/>
    </location>
    <ligand>
        <name>NADPH</name>
        <dbReference type="ChEBI" id="CHEBI:57783"/>
    </ligand>
</feature>
<dbReference type="SUPFAM" id="SSF51735">
    <property type="entry name" value="NAD(P)-binding Rossmann-fold domains"/>
    <property type="match status" value="1"/>
</dbReference>
<evidence type="ECO:0000256" key="16">
    <source>
        <dbReference type="PIRSR" id="PIRSR000114-3"/>
    </source>
</evidence>
<evidence type="ECO:0000256" key="6">
    <source>
        <dbReference type="ARBA" id="ARBA00023098"/>
    </source>
</evidence>
<comment type="catalytic activity">
    <reaction evidence="9">
        <text>sn-glycerol 3-phosphate + NADP(+) = dihydroxyacetone phosphate + NADPH + H(+)</text>
        <dbReference type="Rhea" id="RHEA:11096"/>
        <dbReference type="ChEBI" id="CHEBI:15378"/>
        <dbReference type="ChEBI" id="CHEBI:57597"/>
        <dbReference type="ChEBI" id="CHEBI:57642"/>
        <dbReference type="ChEBI" id="CHEBI:57783"/>
        <dbReference type="ChEBI" id="CHEBI:58349"/>
        <dbReference type="EC" id="1.1.1.94"/>
    </reaction>
    <physiologicalReaction direction="right-to-left" evidence="9">
        <dbReference type="Rhea" id="RHEA:11098"/>
    </physiologicalReaction>
</comment>
<keyword evidence="5 13" id="KW-0520">NAD</keyword>
<dbReference type="FunFam" id="3.40.50.720:FF:000019">
    <property type="entry name" value="Glycerol-3-phosphate dehydrogenase [NAD(P)+]"/>
    <property type="match status" value="1"/>
</dbReference>
<feature type="binding site" evidence="13">
    <location>
        <position position="16"/>
    </location>
    <ligand>
        <name>NADPH</name>
        <dbReference type="ChEBI" id="CHEBI:57783"/>
    </ligand>
</feature>
<feature type="binding site" evidence="13">
    <location>
        <position position="111"/>
    </location>
    <ligand>
        <name>sn-glycerol 3-phosphate</name>
        <dbReference type="ChEBI" id="CHEBI:57597"/>
    </ligand>
</feature>
<dbReference type="PANTHER" id="PTHR11728:SF1">
    <property type="entry name" value="GLYCEROL-3-PHOSPHATE DEHYDROGENASE [NAD(+)] 2, CHLOROPLASTIC"/>
    <property type="match status" value="1"/>
</dbReference>
<dbReference type="InterPro" id="IPR011128">
    <property type="entry name" value="G3P_DH_NAD-dep_N"/>
</dbReference>
<dbReference type="PANTHER" id="PTHR11728">
    <property type="entry name" value="GLYCEROL-3-PHOSPHATE DEHYDROGENASE"/>
    <property type="match status" value="1"/>
</dbReference>
<dbReference type="InterPro" id="IPR013328">
    <property type="entry name" value="6PGD_dom2"/>
</dbReference>
<feature type="binding site" evidence="15">
    <location>
        <position position="111"/>
    </location>
    <ligand>
        <name>substrate</name>
    </ligand>
</feature>
<sequence length="336" mass="35413">MSQASSATVALFGSGSWGTALGILLCRNGHHVRLWGHEAAQIEALRRNGENSQFLPGFPLPPELMPTDSMDEALDGATDCLIAVPSHAFRPVANALSERLPERIGVAWATKGLDPATGQLLHAAAQEELGARQFAVVSGPSFALEVARGLPTAVTVASSQAVFAERIARLLHCERFRAYTSEDMVGVEVCGAAKNVLAIATGIADGLGFGANTRAALITRGLAELIRIGTALGGRAETFTGLAGVGDLVLTCTDNQSRNRRMGLALARGLSVTEALADIGQEVEGVVTALSIHAMSEKLGVEMPISEQVYRVLYEQVSPDQATRALLEREPRPEIG</sequence>
<keyword evidence="6 13" id="KW-0443">Lipid metabolism</keyword>
<feature type="binding site" evidence="13">
    <location>
        <position position="194"/>
    </location>
    <ligand>
        <name>sn-glycerol 3-phosphate</name>
        <dbReference type="ChEBI" id="CHEBI:57597"/>
    </ligand>
</feature>
<dbReference type="InterPro" id="IPR036291">
    <property type="entry name" value="NAD(P)-bd_dom_sf"/>
</dbReference>
<evidence type="ECO:0000259" key="19">
    <source>
        <dbReference type="Pfam" id="PF07479"/>
    </source>
</evidence>
<feature type="binding site" evidence="13">
    <location>
        <position position="258"/>
    </location>
    <ligand>
        <name>NADPH</name>
        <dbReference type="ChEBI" id="CHEBI:57783"/>
    </ligand>
</feature>
<dbReference type="eggNOG" id="COG0240">
    <property type="taxonomic scope" value="Bacteria"/>
</dbReference>
<dbReference type="InterPro" id="IPR006109">
    <property type="entry name" value="G3P_DH_NAD-dep_C"/>
</dbReference>
<evidence type="ECO:0000256" key="9">
    <source>
        <dbReference type="ARBA" id="ARBA00052716"/>
    </source>
</evidence>
<dbReference type="Gene3D" id="3.40.50.720">
    <property type="entry name" value="NAD(P)-binding Rossmann-like Domain"/>
    <property type="match status" value="1"/>
</dbReference>
<dbReference type="FunFam" id="1.10.1040.10:FF:000001">
    <property type="entry name" value="Glycerol-3-phosphate dehydrogenase [NAD(P)+]"/>
    <property type="match status" value="1"/>
</dbReference>
<organism evidence="20 21">
    <name type="scientific">Thiocystis violascens (strain ATCC 17096 / DSM 198 / 6111)</name>
    <name type="common">Chromatium violascens</name>
    <dbReference type="NCBI Taxonomy" id="765911"/>
    <lineage>
        <taxon>Bacteria</taxon>
        <taxon>Pseudomonadati</taxon>
        <taxon>Pseudomonadota</taxon>
        <taxon>Gammaproteobacteria</taxon>
        <taxon>Chromatiales</taxon>
        <taxon>Chromatiaceae</taxon>
        <taxon>Thiocystis</taxon>
    </lineage>
</organism>
<evidence type="ECO:0000256" key="7">
    <source>
        <dbReference type="ARBA" id="ARBA00023209"/>
    </source>
</evidence>
<feature type="binding site" evidence="13">
    <location>
        <position position="247"/>
    </location>
    <ligand>
        <name>sn-glycerol 3-phosphate</name>
        <dbReference type="ChEBI" id="CHEBI:57597"/>
    </ligand>
</feature>
<feature type="domain" description="Glycerol-3-phosphate dehydrogenase NAD-dependent C-terminal" evidence="19">
    <location>
        <begin position="183"/>
        <end position="323"/>
    </location>
</feature>
<protein>
    <recommendedName>
        <fullName evidence="11 13">Glycerol-3-phosphate dehydrogenase [NAD(P)+]</fullName>
        <ecNumber evidence="10 13">1.1.1.94</ecNumber>
    </recommendedName>
    <alternativeName>
        <fullName evidence="13">NAD(P)(+)-dependent glycerol-3-phosphate dehydrogenase</fullName>
    </alternativeName>
    <alternativeName>
        <fullName evidence="12 13">NAD(P)H-dependent dihydroxyacetone-phosphate reductase</fullName>
    </alternativeName>
</protein>
<keyword evidence="8 13" id="KW-1208">Phospholipid metabolism</keyword>
<dbReference type="GO" id="GO:0141152">
    <property type="term" value="F:glycerol-3-phosphate dehydrogenase (NAD+) activity"/>
    <property type="evidence" value="ECO:0007669"/>
    <property type="project" value="RHEA"/>
</dbReference>
<comment type="pathway">
    <text evidence="13">Membrane lipid metabolism; glycerophospholipid metabolism.</text>
</comment>
<evidence type="ECO:0000256" key="17">
    <source>
        <dbReference type="RuleBase" id="RU000437"/>
    </source>
</evidence>
<dbReference type="STRING" id="765911.Thivi_2790"/>
<gene>
    <name evidence="13" type="primary">gpsA</name>
    <name evidence="20" type="ordered locus">Thivi_2790</name>
</gene>
<dbReference type="EMBL" id="CP003154">
    <property type="protein sequence ID" value="AFL74708.1"/>
    <property type="molecule type" value="Genomic_DNA"/>
</dbReference>
<dbReference type="GO" id="GO:0046474">
    <property type="term" value="P:glycerophospholipid biosynthetic process"/>
    <property type="evidence" value="ECO:0007669"/>
    <property type="project" value="TreeGrafter"/>
</dbReference>
<evidence type="ECO:0000256" key="1">
    <source>
        <dbReference type="ARBA" id="ARBA00011009"/>
    </source>
</evidence>
<comment type="caution">
    <text evidence="13">Lacks conserved residue(s) required for the propagation of feature annotation.</text>
</comment>
<accession>I3YCJ0</accession>
<dbReference type="Gene3D" id="1.10.1040.10">
    <property type="entry name" value="N-(1-d-carboxylethyl)-l-norvaline Dehydrogenase, domain 2"/>
    <property type="match status" value="1"/>
</dbReference>
<evidence type="ECO:0000256" key="4">
    <source>
        <dbReference type="ARBA" id="ARBA00023002"/>
    </source>
</evidence>
<dbReference type="AlphaFoldDB" id="I3YCJ0"/>
<proteinExistence type="inferred from homology"/>
<dbReference type="PIRSF" id="PIRSF000114">
    <property type="entry name" value="Glycerol-3-P_dh"/>
    <property type="match status" value="1"/>
</dbReference>
<evidence type="ECO:0000256" key="11">
    <source>
        <dbReference type="ARBA" id="ARBA00069372"/>
    </source>
</evidence>
<dbReference type="Proteomes" id="UP000006062">
    <property type="component" value="Chromosome"/>
</dbReference>
<keyword evidence="21" id="KW-1185">Reference proteome</keyword>
<feature type="binding site" evidence="16">
    <location>
        <position position="143"/>
    </location>
    <ligand>
        <name>NAD(+)</name>
        <dbReference type="ChEBI" id="CHEBI:57540"/>
    </ligand>
</feature>
<evidence type="ECO:0000256" key="10">
    <source>
        <dbReference type="ARBA" id="ARBA00066687"/>
    </source>
</evidence>
<comment type="catalytic activity">
    <reaction evidence="13">
        <text>sn-glycerol 3-phosphate + NAD(+) = dihydroxyacetone phosphate + NADH + H(+)</text>
        <dbReference type="Rhea" id="RHEA:11092"/>
        <dbReference type="ChEBI" id="CHEBI:15378"/>
        <dbReference type="ChEBI" id="CHEBI:57540"/>
        <dbReference type="ChEBI" id="CHEBI:57597"/>
        <dbReference type="ChEBI" id="CHEBI:57642"/>
        <dbReference type="ChEBI" id="CHEBI:57945"/>
        <dbReference type="EC" id="1.1.1.94"/>
    </reaction>
</comment>
<dbReference type="RefSeq" id="WP_014779142.1">
    <property type="nucleotide sequence ID" value="NC_018012.1"/>
</dbReference>
<evidence type="ECO:0000256" key="15">
    <source>
        <dbReference type="PIRSR" id="PIRSR000114-2"/>
    </source>
</evidence>
<feature type="domain" description="Glycerol-3-phosphate dehydrogenase NAD-dependent N-terminal" evidence="18">
    <location>
        <begin position="9"/>
        <end position="161"/>
    </location>
</feature>
<evidence type="ECO:0000259" key="18">
    <source>
        <dbReference type="Pfam" id="PF01210"/>
    </source>
</evidence>
<keyword evidence="2 13" id="KW-0444">Lipid biosynthesis</keyword>
<comment type="function">
    <text evidence="13">Catalyzes the reduction of the glycolytic intermediate dihydroxyacetone phosphate (DHAP) to sn-glycerol 3-phosphate (G3P), the key precursor for phospholipid synthesis.</text>
</comment>
<dbReference type="Pfam" id="PF07479">
    <property type="entry name" value="NAD_Gly3P_dh_C"/>
    <property type="match status" value="1"/>
</dbReference>
<dbReference type="OrthoDB" id="9812273at2"/>
<keyword evidence="7 13" id="KW-0594">Phospholipid biosynthesis</keyword>
<dbReference type="InterPro" id="IPR008927">
    <property type="entry name" value="6-PGluconate_DH-like_C_sf"/>
</dbReference>
<keyword evidence="3 13" id="KW-0521">NADP</keyword>
<dbReference type="GO" id="GO:0005829">
    <property type="term" value="C:cytosol"/>
    <property type="evidence" value="ECO:0007669"/>
    <property type="project" value="TreeGrafter"/>
</dbReference>
<dbReference type="HOGENOM" id="CLU_033449_0_2_6"/>
<feature type="binding site" evidence="13">
    <location>
        <position position="259"/>
    </location>
    <ligand>
        <name>sn-glycerol 3-phosphate</name>
        <dbReference type="ChEBI" id="CHEBI:57597"/>
    </ligand>
</feature>
<evidence type="ECO:0000256" key="14">
    <source>
        <dbReference type="PIRSR" id="PIRSR000114-1"/>
    </source>
</evidence>
<dbReference type="Pfam" id="PF01210">
    <property type="entry name" value="NAD_Gly3P_dh_N"/>
    <property type="match status" value="1"/>
</dbReference>
<evidence type="ECO:0000256" key="8">
    <source>
        <dbReference type="ARBA" id="ARBA00023264"/>
    </source>
</evidence>
<evidence type="ECO:0000256" key="12">
    <source>
        <dbReference type="ARBA" id="ARBA00080511"/>
    </source>
</evidence>
<keyword evidence="13" id="KW-0547">Nucleotide-binding</keyword>
<comment type="subcellular location">
    <subcellularLocation>
        <location evidence="13">Cytoplasm</location>
    </subcellularLocation>
</comment>
<feature type="binding site" evidence="13">
    <location>
        <position position="139"/>
    </location>
    <ligand>
        <name>sn-glycerol 3-phosphate</name>
        <dbReference type="ChEBI" id="CHEBI:57597"/>
    </ligand>
</feature>
<evidence type="ECO:0000313" key="21">
    <source>
        <dbReference type="Proteomes" id="UP000006062"/>
    </source>
</evidence>
<feature type="binding site" evidence="13">
    <location>
        <position position="111"/>
    </location>
    <ligand>
        <name>NADPH</name>
        <dbReference type="ChEBI" id="CHEBI:57783"/>
    </ligand>
</feature>
<dbReference type="GO" id="GO:0141153">
    <property type="term" value="F:glycerol-3-phosphate dehydrogenase (NADP+) activity"/>
    <property type="evidence" value="ECO:0007669"/>
    <property type="project" value="RHEA"/>
</dbReference>
<feature type="binding site" evidence="13">
    <location>
        <position position="141"/>
    </location>
    <ligand>
        <name>sn-glycerol 3-phosphate</name>
        <dbReference type="ChEBI" id="CHEBI:57597"/>
    </ligand>
</feature>
<feature type="binding site" evidence="16">
    <location>
        <position position="258"/>
    </location>
    <ligand>
        <name>NAD(+)</name>
        <dbReference type="ChEBI" id="CHEBI:57540"/>
    </ligand>
</feature>
<dbReference type="UniPathway" id="UPA00940"/>
<feature type="binding site" evidence="15">
    <location>
        <begin position="258"/>
        <end position="259"/>
    </location>
    <ligand>
        <name>substrate</name>
    </ligand>
</feature>
<keyword evidence="13" id="KW-0963">Cytoplasm</keyword>
<dbReference type="NCBIfam" id="NF000940">
    <property type="entry name" value="PRK00094.1-2"/>
    <property type="match status" value="1"/>
</dbReference>
<feature type="binding site" evidence="13">
    <location>
        <position position="17"/>
    </location>
    <ligand>
        <name>NADPH</name>
        <dbReference type="ChEBI" id="CHEBI:57783"/>
    </ligand>
</feature>
<feature type="binding site" evidence="16">
    <location>
        <begin position="13"/>
        <end position="18"/>
    </location>
    <ligand>
        <name>NAD(+)</name>
        <dbReference type="ChEBI" id="CHEBI:57540"/>
    </ligand>
</feature>
<dbReference type="SUPFAM" id="SSF48179">
    <property type="entry name" value="6-phosphogluconate dehydrogenase C-terminal domain-like"/>
    <property type="match status" value="1"/>
</dbReference>
<dbReference type="PRINTS" id="PR00077">
    <property type="entry name" value="GPDHDRGNASE"/>
</dbReference>
<feature type="binding site" evidence="13">
    <location>
        <position position="258"/>
    </location>
    <ligand>
        <name>sn-glycerol 3-phosphate</name>
        <dbReference type="ChEBI" id="CHEBI:57597"/>
    </ligand>
</feature>
<feature type="binding site" evidence="13">
    <location>
        <position position="143"/>
    </location>
    <ligand>
        <name>NADPH</name>
        <dbReference type="ChEBI" id="CHEBI:57783"/>
    </ligand>
</feature>
<evidence type="ECO:0000256" key="3">
    <source>
        <dbReference type="ARBA" id="ARBA00022857"/>
    </source>
</evidence>
<feature type="binding site" evidence="13">
    <location>
        <position position="284"/>
    </location>
    <ligand>
        <name>NADPH</name>
        <dbReference type="ChEBI" id="CHEBI:57783"/>
    </ligand>
</feature>
<dbReference type="GO" id="GO:0046168">
    <property type="term" value="P:glycerol-3-phosphate catabolic process"/>
    <property type="evidence" value="ECO:0007669"/>
    <property type="project" value="InterPro"/>
</dbReference>
<comment type="similarity">
    <text evidence="1 13 17">Belongs to the NAD-dependent glycerol-3-phosphate dehydrogenase family.</text>
</comment>